<evidence type="ECO:0000313" key="7">
    <source>
        <dbReference type="EMBL" id="EIJ37422.1"/>
    </source>
</evidence>
<dbReference type="InterPro" id="IPR041371">
    <property type="entry name" value="GH92_N"/>
</dbReference>
<dbReference type="PROSITE" id="PS51257">
    <property type="entry name" value="PROKAR_LIPOPROTEIN"/>
    <property type="match status" value="1"/>
</dbReference>
<dbReference type="RefSeq" id="WP_008616310.1">
    <property type="nucleotide sequence ID" value="NZ_JH651380.1"/>
</dbReference>
<dbReference type="Gene3D" id="2.70.98.10">
    <property type="match status" value="1"/>
</dbReference>
<organism evidence="7 8">
    <name type="scientific">Galbibacter orientalis DSM 19592</name>
    <dbReference type="NCBI Taxonomy" id="926559"/>
    <lineage>
        <taxon>Bacteria</taxon>
        <taxon>Pseudomonadati</taxon>
        <taxon>Bacteroidota</taxon>
        <taxon>Flavobacteriia</taxon>
        <taxon>Flavobacteriales</taxon>
        <taxon>Flavobacteriaceae</taxon>
        <taxon>Galbibacter</taxon>
    </lineage>
</organism>
<dbReference type="Proteomes" id="UP000004690">
    <property type="component" value="Unassembled WGS sequence"/>
</dbReference>
<evidence type="ECO:0000256" key="2">
    <source>
        <dbReference type="ARBA" id="ARBA00011245"/>
    </source>
</evidence>
<dbReference type="eggNOG" id="COG3537">
    <property type="taxonomic scope" value="Bacteria"/>
</dbReference>
<name>I3C1C9_9FLAO</name>
<reference evidence="7 8" key="1">
    <citation type="submission" date="2012-02" db="EMBL/GenBank/DDBJ databases">
        <title>Improved High-Quality Draft genome of Joostella marina DSM 19592.</title>
        <authorList>
            <consortium name="US DOE Joint Genome Institute (JGI-PGF)"/>
            <person name="Lucas S."/>
            <person name="Copeland A."/>
            <person name="Lapidus A."/>
            <person name="Bruce D."/>
            <person name="Goodwin L."/>
            <person name="Pitluck S."/>
            <person name="Peters L."/>
            <person name="Chertkov O."/>
            <person name="Ovchinnikova G."/>
            <person name="Kyrpides N."/>
            <person name="Mavromatis K."/>
            <person name="Detter J.C."/>
            <person name="Han C."/>
            <person name="Land M."/>
            <person name="Hauser L."/>
            <person name="Markowitz V."/>
            <person name="Cheng J.-F."/>
            <person name="Hugenholtz P."/>
            <person name="Woyke T."/>
            <person name="Wu D."/>
            <person name="Tindall B."/>
            <person name="Brambilla E."/>
            <person name="Klenk H.-P."/>
            <person name="Eisen J.A."/>
        </authorList>
    </citation>
    <scope>NUCLEOTIDE SEQUENCE [LARGE SCALE GENOMIC DNA]</scope>
    <source>
        <strain evidence="7 8">DSM 19592</strain>
    </source>
</reference>
<dbReference type="HOGENOM" id="CLU_003690_2_1_10"/>
<feature type="domain" description="Glycosyl hydrolase family 92" evidence="5">
    <location>
        <begin position="269"/>
        <end position="727"/>
    </location>
</feature>
<sequence length="729" mass="82288">MKIIKVKNLWRSILLVSLFFASCNKQAAEDNKGDQEQVNYTSYVNPFIGTAPLTDPKAIGYTPPKDWRVWAGLTYPGSSLPNAMVQLSPITKYGSGAGYEYEDTEIIGFTHTNKGHWNLCNIPILPVAANATYPFKSSFSHKKENASPAYYEVFLEDYKVDVKLSSTLRSGIHQYTFENNQGRKLLFDLGRSNNHVDNWEINLVGKNGVSGFQQMGREKIYFYAEVSQQTSGIEKKNEGASNGYALISVSDDANPVVLKIGLSFVSIANAKENLTQEIGNKTLEEIKQSGNAVWETLLSKIEVSGGSKKEKEMFYTSFYRSFLWPALRSDINGEFTDDAGKTQQKDFQYYTIPSLWDTYRNKVVLLDLFSPKVSNDIISSLIDRGEIRDFIPTFFHGDHAASYITGAYKRGLNNFDVEKAYQLLLNNAYKEGGTRPFIAEYIEKGYISDPKVENAHVETKAKAGVSKTLEYAYDDYSLAQLAKEMNDEAHYKDLLARSKNYKNVFDTATNFMRGRLENGDWITPFDPQYPYYEYMYREANAWQVSFYTPHDMQGLVALYGGAAPFEAKLDSLFTTPWNPEHIARNVSSFMGQYCQGNQPGHEAPFSYYFVDKPYKSQKVIDALLKDYYGTGEHGLALPGMDDAGEMSSWYVFSAMGLYPFSPSDAEYLVSIPLFDEVSIKTSTNKLLKIKANSAKRKLKAINVNTKKIDGYFIPHSLFVEGGSLELETE</sequence>
<dbReference type="PANTHER" id="PTHR12143">
    <property type="entry name" value="PEPTIDE N-GLYCANASE PNGASE -RELATED"/>
    <property type="match status" value="1"/>
</dbReference>
<dbReference type="Gene3D" id="1.20.1610.10">
    <property type="entry name" value="alpha-1,2-mannosidases domains"/>
    <property type="match status" value="1"/>
</dbReference>
<accession>I3C1C9</accession>
<dbReference type="GO" id="GO:0005829">
    <property type="term" value="C:cytosol"/>
    <property type="evidence" value="ECO:0007669"/>
    <property type="project" value="TreeGrafter"/>
</dbReference>
<gene>
    <name evidence="7" type="ORF">JoomaDRAFT_0365</name>
</gene>
<evidence type="ECO:0000256" key="4">
    <source>
        <dbReference type="SAM" id="SignalP"/>
    </source>
</evidence>
<dbReference type="InterPro" id="IPR008928">
    <property type="entry name" value="6-hairpin_glycosidase_sf"/>
</dbReference>
<dbReference type="Gene3D" id="1.20.1050.60">
    <property type="entry name" value="alpha-1,2-mannosidase"/>
    <property type="match status" value="1"/>
</dbReference>
<dbReference type="GO" id="GO:0005975">
    <property type="term" value="P:carbohydrate metabolic process"/>
    <property type="evidence" value="ECO:0007669"/>
    <property type="project" value="InterPro"/>
</dbReference>
<feature type="chain" id="PRO_5003668329" evidence="4">
    <location>
        <begin position="28"/>
        <end position="729"/>
    </location>
</feature>
<dbReference type="Pfam" id="PF07971">
    <property type="entry name" value="Glyco_hydro_92"/>
    <property type="match status" value="1"/>
</dbReference>
<evidence type="ECO:0000259" key="6">
    <source>
        <dbReference type="Pfam" id="PF17678"/>
    </source>
</evidence>
<evidence type="ECO:0000256" key="1">
    <source>
        <dbReference type="ARBA" id="ARBA00001913"/>
    </source>
</evidence>
<dbReference type="InterPro" id="IPR050883">
    <property type="entry name" value="PNGase"/>
</dbReference>
<comment type="cofactor">
    <cofactor evidence="1">
        <name>Ca(2+)</name>
        <dbReference type="ChEBI" id="CHEBI:29108"/>
    </cofactor>
</comment>
<dbReference type="NCBIfam" id="TIGR01180">
    <property type="entry name" value="aman2_put"/>
    <property type="match status" value="1"/>
</dbReference>
<protein>
    <submittedName>
        <fullName evidence="7">Alpha-1,2-mannosidase, putative</fullName>
    </submittedName>
</protein>
<dbReference type="InterPro" id="IPR014718">
    <property type="entry name" value="GH-type_carb-bd"/>
</dbReference>
<dbReference type="SUPFAM" id="SSF48208">
    <property type="entry name" value="Six-hairpin glycosidases"/>
    <property type="match status" value="1"/>
</dbReference>
<evidence type="ECO:0000256" key="3">
    <source>
        <dbReference type="ARBA" id="ARBA00022837"/>
    </source>
</evidence>
<dbReference type="OrthoDB" id="9804511at2"/>
<dbReference type="EMBL" id="JH651380">
    <property type="protein sequence ID" value="EIJ37422.1"/>
    <property type="molecule type" value="Genomic_DNA"/>
</dbReference>
<dbReference type="Gene3D" id="3.30.2080.10">
    <property type="entry name" value="GH92 mannosidase domain"/>
    <property type="match status" value="1"/>
</dbReference>
<dbReference type="GO" id="GO:0000224">
    <property type="term" value="F:peptide-N4-(N-acetyl-beta-glucosaminyl)asparagine amidase activity"/>
    <property type="evidence" value="ECO:0007669"/>
    <property type="project" value="TreeGrafter"/>
</dbReference>
<dbReference type="GO" id="GO:0006516">
    <property type="term" value="P:glycoprotein catabolic process"/>
    <property type="evidence" value="ECO:0007669"/>
    <property type="project" value="TreeGrafter"/>
</dbReference>
<keyword evidence="8" id="KW-1185">Reference proteome</keyword>
<feature type="signal peptide" evidence="4">
    <location>
        <begin position="1"/>
        <end position="27"/>
    </location>
</feature>
<comment type="subunit">
    <text evidence="2">Monomer.</text>
</comment>
<evidence type="ECO:0000259" key="5">
    <source>
        <dbReference type="Pfam" id="PF07971"/>
    </source>
</evidence>
<keyword evidence="4" id="KW-0732">Signal</keyword>
<proteinExistence type="predicted"/>
<dbReference type="Pfam" id="PF17678">
    <property type="entry name" value="Glyco_hydro_92N"/>
    <property type="match status" value="1"/>
</dbReference>
<evidence type="ECO:0000313" key="8">
    <source>
        <dbReference type="Proteomes" id="UP000004690"/>
    </source>
</evidence>
<dbReference type="STRING" id="926559.JoomaDRAFT_0365"/>
<feature type="domain" description="Glycosyl hydrolase family 92 N-terminal" evidence="6">
    <location>
        <begin position="43"/>
        <end position="237"/>
    </location>
</feature>
<dbReference type="AlphaFoldDB" id="I3C1C9"/>
<dbReference type="GO" id="GO:0030246">
    <property type="term" value="F:carbohydrate binding"/>
    <property type="evidence" value="ECO:0007669"/>
    <property type="project" value="InterPro"/>
</dbReference>
<keyword evidence="3" id="KW-0106">Calcium</keyword>
<dbReference type="PANTHER" id="PTHR12143:SF39">
    <property type="entry name" value="SECRETED PROTEIN"/>
    <property type="match status" value="1"/>
</dbReference>
<dbReference type="InterPro" id="IPR005887">
    <property type="entry name" value="GH92_a_mannosidase_put"/>
</dbReference>
<dbReference type="InterPro" id="IPR012939">
    <property type="entry name" value="Glyco_hydro_92"/>
</dbReference>